<dbReference type="Pfam" id="PF13761">
    <property type="entry name" value="DUF4166"/>
    <property type="match status" value="2"/>
</dbReference>
<feature type="compositionally biased region" description="Low complexity" evidence="1">
    <location>
        <begin position="95"/>
        <end position="112"/>
    </location>
</feature>
<evidence type="ECO:0000313" key="3">
    <source>
        <dbReference type="EMBL" id="MDM7892132.1"/>
    </source>
</evidence>
<dbReference type="Proteomes" id="UP001236404">
    <property type="component" value="Unassembled WGS sequence"/>
</dbReference>
<dbReference type="EMBL" id="JAUCMN010000006">
    <property type="protein sequence ID" value="MDM7892132.1"/>
    <property type="molecule type" value="Genomic_DNA"/>
</dbReference>
<proteinExistence type="predicted"/>
<evidence type="ECO:0000313" key="4">
    <source>
        <dbReference type="Proteomes" id="UP001236404"/>
    </source>
</evidence>
<feature type="domain" description="DUF4166" evidence="2">
    <location>
        <begin position="108"/>
        <end position="234"/>
    </location>
</feature>
<dbReference type="RefSeq" id="WP_289473859.1">
    <property type="nucleotide sequence ID" value="NZ_JAUCMN010000006.1"/>
</dbReference>
<evidence type="ECO:0000256" key="1">
    <source>
        <dbReference type="SAM" id="MobiDB-lite"/>
    </source>
</evidence>
<gene>
    <name evidence="3" type="ORF">QUG93_10580</name>
</gene>
<keyword evidence="4" id="KW-1185">Reference proteome</keyword>
<sequence>MTRSPYQLTTAPEVLGRLHPALRTYFGPVPPGHVGRGEGVFTVVGTPRRWLWPVLAWFARDAVVFPVWERDVPFTVENRPVHVGRGTATGREARPAPASRATSAAPGDTADADGAGRVAVRALRTFRFRSGDRTMVDAITAEPEGLVDHLGRRGRVSALLRAEVDTTGPDAGALRLVSTRVTFRALGRGWSLPALVAPRVTLLERFDDEADVQRVSLVLRAPVVGTLYRYEGAFRYAIAPDEGRGTR</sequence>
<feature type="region of interest" description="Disordered" evidence="1">
    <location>
        <begin position="85"/>
        <end position="112"/>
    </location>
</feature>
<reference evidence="3 4" key="1">
    <citation type="submission" date="2023-06" db="EMBL/GenBank/DDBJ databases">
        <authorList>
            <person name="Feng G."/>
            <person name="Li J."/>
            <person name="Zhu H."/>
        </authorList>
    </citation>
    <scope>NUCLEOTIDE SEQUENCE [LARGE SCALE GENOMIC DNA]</scope>
    <source>
        <strain evidence="3 4">RHCKG28</strain>
    </source>
</reference>
<protein>
    <submittedName>
        <fullName evidence="3">DUF4166 domain-containing protein</fullName>
    </submittedName>
</protein>
<evidence type="ECO:0000259" key="2">
    <source>
        <dbReference type="Pfam" id="PF13761"/>
    </source>
</evidence>
<organism evidence="3 4">
    <name type="scientific">Curtobacterium caseinilyticum</name>
    <dbReference type="NCBI Taxonomy" id="3055137"/>
    <lineage>
        <taxon>Bacteria</taxon>
        <taxon>Bacillati</taxon>
        <taxon>Actinomycetota</taxon>
        <taxon>Actinomycetes</taxon>
        <taxon>Micrococcales</taxon>
        <taxon>Microbacteriaceae</taxon>
        <taxon>Curtobacterium</taxon>
    </lineage>
</organism>
<name>A0ABT7TRA7_9MICO</name>
<comment type="caution">
    <text evidence="3">The sequence shown here is derived from an EMBL/GenBank/DDBJ whole genome shotgun (WGS) entry which is preliminary data.</text>
</comment>
<dbReference type="InterPro" id="IPR025311">
    <property type="entry name" value="DUF4166"/>
</dbReference>
<accession>A0ABT7TRA7</accession>
<feature type="domain" description="DUF4166" evidence="2">
    <location>
        <begin position="18"/>
        <end position="82"/>
    </location>
</feature>